<evidence type="ECO:0000256" key="1">
    <source>
        <dbReference type="SAM" id="MobiDB-lite"/>
    </source>
</evidence>
<gene>
    <name evidence="2" type="ORF">MONAX_5E001899</name>
</gene>
<accession>A0A5E4CPC3</accession>
<sequence>PGTSNLKSSACSSHNVGPENAEVLRLLDVAQPPHLPWNSWNPSSPSCVDFSTRPSQECRPGDKMPSLKHE</sequence>
<feature type="non-terminal residue" evidence="2">
    <location>
        <position position="1"/>
    </location>
</feature>
<dbReference type="Proteomes" id="UP000335636">
    <property type="component" value="Unassembled WGS sequence"/>
</dbReference>
<dbReference type="EMBL" id="CABDUW010001748">
    <property type="protein sequence ID" value="VTJ83683.1"/>
    <property type="molecule type" value="Genomic_DNA"/>
</dbReference>
<name>A0A5E4CPC3_MARMO</name>
<reference evidence="2" key="1">
    <citation type="submission" date="2019-04" db="EMBL/GenBank/DDBJ databases">
        <authorList>
            <person name="Alioto T."/>
            <person name="Alioto T."/>
        </authorList>
    </citation>
    <scope>NUCLEOTIDE SEQUENCE [LARGE SCALE GENOMIC DNA]</scope>
</reference>
<proteinExistence type="predicted"/>
<feature type="compositionally biased region" description="Low complexity" evidence="1">
    <location>
        <begin position="37"/>
        <end position="46"/>
    </location>
</feature>
<protein>
    <submittedName>
        <fullName evidence="2">Uncharacterized protein</fullName>
    </submittedName>
</protein>
<evidence type="ECO:0000313" key="2">
    <source>
        <dbReference type="EMBL" id="VTJ83683.1"/>
    </source>
</evidence>
<dbReference type="AlphaFoldDB" id="A0A5E4CPC3"/>
<comment type="caution">
    <text evidence="2">The sequence shown here is derived from an EMBL/GenBank/DDBJ whole genome shotgun (WGS) entry which is preliminary data.</text>
</comment>
<feature type="non-terminal residue" evidence="2">
    <location>
        <position position="70"/>
    </location>
</feature>
<feature type="region of interest" description="Disordered" evidence="1">
    <location>
        <begin position="37"/>
        <end position="70"/>
    </location>
</feature>
<feature type="compositionally biased region" description="Basic and acidic residues" evidence="1">
    <location>
        <begin position="59"/>
        <end position="70"/>
    </location>
</feature>
<keyword evidence="3" id="KW-1185">Reference proteome</keyword>
<organism evidence="2 3">
    <name type="scientific">Marmota monax</name>
    <name type="common">Woodchuck</name>
    <dbReference type="NCBI Taxonomy" id="9995"/>
    <lineage>
        <taxon>Eukaryota</taxon>
        <taxon>Metazoa</taxon>
        <taxon>Chordata</taxon>
        <taxon>Craniata</taxon>
        <taxon>Vertebrata</taxon>
        <taxon>Euteleostomi</taxon>
        <taxon>Mammalia</taxon>
        <taxon>Eutheria</taxon>
        <taxon>Euarchontoglires</taxon>
        <taxon>Glires</taxon>
        <taxon>Rodentia</taxon>
        <taxon>Sciuromorpha</taxon>
        <taxon>Sciuridae</taxon>
        <taxon>Xerinae</taxon>
        <taxon>Marmotini</taxon>
        <taxon>Marmota</taxon>
    </lineage>
</organism>
<evidence type="ECO:0000313" key="3">
    <source>
        <dbReference type="Proteomes" id="UP000335636"/>
    </source>
</evidence>